<reference evidence="2 3" key="1">
    <citation type="submission" date="2018-01" db="EMBL/GenBank/DDBJ databases">
        <title>Genome sequence of a Cantenovulum-like bacteria.</title>
        <authorList>
            <person name="Tan W.R."/>
            <person name="Lau N.-S."/>
            <person name="Go F."/>
            <person name="Amirul A.-A.A."/>
        </authorList>
    </citation>
    <scope>NUCLEOTIDE SEQUENCE [LARGE SCALE GENOMIC DNA]</scope>
    <source>
        <strain evidence="2 3">CCB-QB4</strain>
    </source>
</reference>
<dbReference type="Pfam" id="PF00563">
    <property type="entry name" value="EAL"/>
    <property type="match status" value="1"/>
</dbReference>
<dbReference type="Gene3D" id="3.20.20.450">
    <property type="entry name" value="EAL domain"/>
    <property type="match status" value="1"/>
</dbReference>
<dbReference type="KEGG" id="cate:C2869_14160"/>
<evidence type="ECO:0000313" key="2">
    <source>
        <dbReference type="EMBL" id="AWB67513.1"/>
    </source>
</evidence>
<accession>A0A2S0VTJ8</accession>
<dbReference type="SUPFAM" id="SSF141868">
    <property type="entry name" value="EAL domain-like"/>
    <property type="match status" value="1"/>
</dbReference>
<dbReference type="EMBL" id="CP026604">
    <property type="protein sequence ID" value="AWB67513.1"/>
    <property type="molecule type" value="Genomic_DNA"/>
</dbReference>
<dbReference type="Proteomes" id="UP000244441">
    <property type="component" value="Chromosome"/>
</dbReference>
<protein>
    <recommendedName>
        <fullName evidence="1">EAL domain-containing protein</fullName>
    </recommendedName>
</protein>
<sequence length="225" mass="25857">MPEVESVYARMPIVDVVTQQSIGFEVLLRQFRGIGLAVFNQHPTLFKELAQPLFEHILALDKAGKFRQSQQKLFVNLTLEQLLSDGLLSCFEDLFFAVDKPNNIIFELTEHELNYDRQRMKERMLICRQLGFSFAIDDFGAKASNFRRVFELNPDIVKLDRSVFNATNSDKNDLSALSHLIDLCHKEGKKVVLEGVETHTQLQQAKQCKVDFVQGFYFGLPENIL</sequence>
<dbReference type="InterPro" id="IPR050706">
    <property type="entry name" value="Cyclic-di-GMP_PDE-like"/>
</dbReference>
<dbReference type="InterPro" id="IPR001633">
    <property type="entry name" value="EAL_dom"/>
</dbReference>
<evidence type="ECO:0000259" key="1">
    <source>
        <dbReference type="PROSITE" id="PS50883"/>
    </source>
</evidence>
<dbReference type="SMART" id="SM00052">
    <property type="entry name" value="EAL"/>
    <property type="match status" value="1"/>
</dbReference>
<proteinExistence type="predicted"/>
<dbReference type="AlphaFoldDB" id="A0A2S0VTJ8"/>
<dbReference type="GO" id="GO:0071111">
    <property type="term" value="F:cyclic-guanylate-specific phosphodiesterase activity"/>
    <property type="evidence" value="ECO:0007669"/>
    <property type="project" value="InterPro"/>
</dbReference>
<dbReference type="OrthoDB" id="1673646at2"/>
<dbReference type="CDD" id="cd01948">
    <property type="entry name" value="EAL"/>
    <property type="match status" value="1"/>
</dbReference>
<dbReference type="PROSITE" id="PS50883">
    <property type="entry name" value="EAL"/>
    <property type="match status" value="1"/>
</dbReference>
<dbReference type="PANTHER" id="PTHR33121:SF70">
    <property type="entry name" value="SIGNALING PROTEIN YKOW"/>
    <property type="match status" value="1"/>
</dbReference>
<evidence type="ECO:0000313" key="3">
    <source>
        <dbReference type="Proteomes" id="UP000244441"/>
    </source>
</evidence>
<name>A0A2S0VTJ8_9ALTE</name>
<keyword evidence="3" id="KW-1185">Reference proteome</keyword>
<dbReference type="PANTHER" id="PTHR33121">
    <property type="entry name" value="CYCLIC DI-GMP PHOSPHODIESTERASE PDEF"/>
    <property type="match status" value="1"/>
</dbReference>
<organism evidence="2 3">
    <name type="scientific">Saccharobesus litoralis</name>
    <dbReference type="NCBI Taxonomy" id="2172099"/>
    <lineage>
        <taxon>Bacteria</taxon>
        <taxon>Pseudomonadati</taxon>
        <taxon>Pseudomonadota</taxon>
        <taxon>Gammaproteobacteria</taxon>
        <taxon>Alteromonadales</taxon>
        <taxon>Alteromonadaceae</taxon>
        <taxon>Saccharobesus</taxon>
    </lineage>
</organism>
<gene>
    <name evidence="2" type="ORF">C2869_14160</name>
</gene>
<dbReference type="RefSeq" id="WP_108603560.1">
    <property type="nucleotide sequence ID" value="NZ_CP026604.1"/>
</dbReference>
<dbReference type="InterPro" id="IPR035919">
    <property type="entry name" value="EAL_sf"/>
</dbReference>
<feature type="domain" description="EAL" evidence="1">
    <location>
        <begin position="1"/>
        <end position="225"/>
    </location>
</feature>